<proteinExistence type="predicted"/>
<dbReference type="EMBL" id="BMUW01000012">
    <property type="protein sequence ID" value="GGZ71155.1"/>
    <property type="molecule type" value="Genomic_DNA"/>
</dbReference>
<evidence type="ECO:0000313" key="2">
    <source>
        <dbReference type="EMBL" id="GGZ71155.1"/>
    </source>
</evidence>
<protein>
    <submittedName>
        <fullName evidence="2">Uncharacterized protein</fullName>
    </submittedName>
</protein>
<sequence>MAGVAAWIGPRPRWGASPVDVPGNTRTTGFGRRSETWPTGTGCALRRHPSRAVAGPLEKQDARRCSLARRRVYDTTGIAIPDRLVHAPSSVTHAFAGVWAMEE</sequence>
<dbReference type="Proteomes" id="UP000624183">
    <property type="component" value="Unassembled WGS sequence"/>
</dbReference>
<reference evidence="3" key="1">
    <citation type="journal article" date="2019" name="Int. J. Syst. Evol. Microbiol.">
        <title>The Global Catalogue of Microorganisms (GCM) 10K type strain sequencing project: providing services to taxonomists for standard genome sequencing and annotation.</title>
        <authorList>
            <consortium name="The Broad Institute Genomics Platform"/>
            <consortium name="The Broad Institute Genome Sequencing Center for Infectious Disease"/>
            <person name="Wu L."/>
            <person name="Ma J."/>
        </authorList>
    </citation>
    <scope>NUCLEOTIDE SEQUENCE [LARGE SCALE GENOMIC DNA]</scope>
    <source>
        <strain evidence="3">JCM 4602</strain>
    </source>
</reference>
<feature type="region of interest" description="Disordered" evidence="1">
    <location>
        <begin position="1"/>
        <end position="46"/>
    </location>
</feature>
<comment type="caution">
    <text evidence="2">The sequence shown here is derived from an EMBL/GenBank/DDBJ whole genome shotgun (WGS) entry which is preliminary data.</text>
</comment>
<organism evidence="2 3">
    <name type="scientific">Streptomyces rubiginosohelvolus</name>
    <dbReference type="NCBI Taxonomy" id="67362"/>
    <lineage>
        <taxon>Bacteria</taxon>
        <taxon>Bacillati</taxon>
        <taxon>Actinomycetota</taxon>
        <taxon>Actinomycetes</taxon>
        <taxon>Kitasatosporales</taxon>
        <taxon>Streptomycetaceae</taxon>
        <taxon>Streptomyces</taxon>
    </lineage>
</organism>
<keyword evidence="3" id="KW-1185">Reference proteome</keyword>
<gene>
    <name evidence="2" type="ORF">GCM10010328_52680</name>
</gene>
<name>A0ABQ3C758_9ACTN</name>
<evidence type="ECO:0000256" key="1">
    <source>
        <dbReference type="SAM" id="MobiDB-lite"/>
    </source>
</evidence>
<accession>A0ABQ3C758</accession>
<evidence type="ECO:0000313" key="3">
    <source>
        <dbReference type="Proteomes" id="UP000624183"/>
    </source>
</evidence>